<reference evidence="3 4" key="1">
    <citation type="submission" date="2020-06" db="EMBL/GenBank/DDBJ databases">
        <title>Draft genome of Uliginosibacterium sp. IMCC34675.</title>
        <authorList>
            <person name="Song J."/>
        </authorList>
    </citation>
    <scope>NUCLEOTIDE SEQUENCE [LARGE SCALE GENOMIC DNA]</scope>
    <source>
        <strain evidence="3 4">IMCC34675</strain>
    </source>
</reference>
<dbReference type="PROSITE" id="PS51257">
    <property type="entry name" value="PROKAR_LIPOPROTEIN"/>
    <property type="match status" value="1"/>
</dbReference>
<dbReference type="PANTHER" id="PTHR33376:SF2">
    <property type="entry name" value="DICARBOXYLATE-BINDING PERIPLASMIC PROTEIN"/>
    <property type="match status" value="1"/>
</dbReference>
<evidence type="ECO:0000256" key="2">
    <source>
        <dbReference type="SAM" id="SignalP"/>
    </source>
</evidence>
<dbReference type="InterPro" id="IPR018389">
    <property type="entry name" value="DctP_fam"/>
</dbReference>
<protein>
    <submittedName>
        <fullName evidence="3">TRAP transporter substrate-binding protein</fullName>
    </submittedName>
</protein>
<dbReference type="NCBIfam" id="NF037995">
    <property type="entry name" value="TRAP_S1"/>
    <property type="match status" value="1"/>
</dbReference>
<dbReference type="PANTHER" id="PTHR33376">
    <property type="match status" value="1"/>
</dbReference>
<evidence type="ECO:0000256" key="1">
    <source>
        <dbReference type="ARBA" id="ARBA00022729"/>
    </source>
</evidence>
<name>A0ABX2IF91_9RHOO</name>
<dbReference type="NCBIfam" id="TIGR00787">
    <property type="entry name" value="dctP"/>
    <property type="match status" value="1"/>
</dbReference>
<evidence type="ECO:0000313" key="3">
    <source>
        <dbReference type="EMBL" id="NSL55326.1"/>
    </source>
</evidence>
<dbReference type="CDD" id="cd13671">
    <property type="entry name" value="PBP2_TRAP_SBP_like_3"/>
    <property type="match status" value="1"/>
</dbReference>
<accession>A0ABX2IF91</accession>
<feature type="signal peptide" evidence="2">
    <location>
        <begin position="1"/>
        <end position="28"/>
    </location>
</feature>
<evidence type="ECO:0000313" key="4">
    <source>
        <dbReference type="Proteomes" id="UP000778523"/>
    </source>
</evidence>
<dbReference type="Pfam" id="PF03480">
    <property type="entry name" value="DctP"/>
    <property type="match status" value="1"/>
</dbReference>
<dbReference type="RefSeq" id="WP_170021753.1">
    <property type="nucleotide sequence ID" value="NZ_JABCSC020000002.1"/>
</dbReference>
<sequence length="338" mass="37645">MRLPTRSLQHLLTSLLLACLFASPTLQALENTGGVRSLRAADVHPEDYPTVQAMLFMHQRVSRSSAGKLAIQVFPSGLLGDEAPLLRLVQSGELDMNRISAQALDGLSPLTRVLSLPYVFRDSEHQHKVLDGPIGREVLDSLRAYGLIGLAFYDSGTRNLYSSKKPVQRLEDLKDLEIRVQPSDLSMAVFEKLGAKPVKLPFSQTGNALSNGLISAAENNLPSYASTEHYKHAPYYTFSRHTMTPDVLVVSRISWDKLTPTEQALLRTAAAESVPMMRDMWQQREERVEATLRLAGVKFIELPLEQLARFAEAVQPLYAQFTGSPPQQDLIKRIRAVK</sequence>
<keyword evidence="1 2" id="KW-0732">Signal</keyword>
<gene>
    <name evidence="3" type="ORF">HJ583_009850</name>
</gene>
<dbReference type="Proteomes" id="UP000778523">
    <property type="component" value="Unassembled WGS sequence"/>
</dbReference>
<comment type="caution">
    <text evidence="3">The sequence shown here is derived from an EMBL/GenBank/DDBJ whole genome shotgun (WGS) entry which is preliminary data.</text>
</comment>
<dbReference type="InterPro" id="IPR004682">
    <property type="entry name" value="TRAP_DctP"/>
</dbReference>
<dbReference type="InterPro" id="IPR038404">
    <property type="entry name" value="TRAP_DctP_sf"/>
</dbReference>
<dbReference type="PIRSF" id="PIRSF006470">
    <property type="entry name" value="DctB"/>
    <property type="match status" value="1"/>
</dbReference>
<keyword evidence="4" id="KW-1185">Reference proteome</keyword>
<feature type="chain" id="PRO_5046090024" evidence="2">
    <location>
        <begin position="29"/>
        <end position="338"/>
    </location>
</feature>
<dbReference type="EMBL" id="JABCSC020000002">
    <property type="protein sequence ID" value="NSL55326.1"/>
    <property type="molecule type" value="Genomic_DNA"/>
</dbReference>
<organism evidence="3 4">
    <name type="scientific">Uliginosibacterium aquaticum</name>
    <dbReference type="NCBI Taxonomy" id="2731212"/>
    <lineage>
        <taxon>Bacteria</taxon>
        <taxon>Pseudomonadati</taxon>
        <taxon>Pseudomonadota</taxon>
        <taxon>Betaproteobacteria</taxon>
        <taxon>Rhodocyclales</taxon>
        <taxon>Zoogloeaceae</taxon>
        <taxon>Uliginosibacterium</taxon>
    </lineage>
</organism>
<dbReference type="Gene3D" id="3.40.190.170">
    <property type="entry name" value="Bacterial extracellular solute-binding protein, family 7"/>
    <property type="match status" value="1"/>
</dbReference>
<proteinExistence type="predicted"/>